<evidence type="ECO:0000256" key="1">
    <source>
        <dbReference type="SAM" id="MobiDB-lite"/>
    </source>
</evidence>
<dbReference type="Proteomes" id="UP000182598">
    <property type="component" value="Unassembled WGS sequence"/>
</dbReference>
<gene>
    <name evidence="4" type="ORF">Ga0061064_1489</name>
</gene>
<feature type="chain" id="PRO_5005504168" evidence="2">
    <location>
        <begin position="31"/>
        <end position="563"/>
    </location>
</feature>
<keyword evidence="4" id="KW-0449">Lipoprotein</keyword>
<proteinExistence type="predicted"/>
<sequence>MKAINSRMTLHTSYRIGALLTLALTLTGCAQQHDQQQPAQQQAAHSAQKQQEQEGFLGQPAEESLKLLFSSQEDYTLTPEQARALPYAANYARVGEGARGIVVLGENDNVVQNGNVLGLRQQWFTSAKEVVETYNGRVISLQNLNTPQVKHLWITRVTDANSQNASTPNTEYREYHIDARVPSAYHTAHKPHYMTKRHSYKVTTLNAGETEQLTLPNGRIINATIVRELLSQNGEPQATNEFFSDPATGRIVHSKQWLGPELGYFEFTEVQPYNGGAGNMQNWAFSAVGAKSGTEQEFQQLTTTDGSNPLQYTEVRVVEGSRKHTGLFYANSRLNQAVTEYHRNGVQQPYYEPLTRLSSAKLEQQFAARKQGMATKLALLVQTYKHDGNEELAKHASALATSFSHWPLKATYIHGMSLANARLDLAQNPVLNTADATTSSSHIPYYELHLNQAPLGLQTTQQVGLTYLNPEYVYVIDAFGVITKVPMQHYNSNAAQRAIAEQPGAVVLYSINDSDLPKGFRDINLQLAQFLQHWQFSVKWQNNLSNDTKINKNMSNDTKASKK</sequence>
<dbReference type="InterPro" id="IPR010425">
    <property type="entry name" value="Caps_synth_GfcC-like_C"/>
</dbReference>
<keyword evidence="5" id="KW-1185">Reference proteome</keyword>
<evidence type="ECO:0000313" key="4">
    <source>
        <dbReference type="EMBL" id="CUA86451.1"/>
    </source>
</evidence>
<dbReference type="EMBL" id="CYHB01000004">
    <property type="protein sequence ID" value="CUA86451.1"/>
    <property type="molecule type" value="Genomic_DNA"/>
</dbReference>
<feature type="region of interest" description="Disordered" evidence="1">
    <location>
        <begin position="36"/>
        <end position="55"/>
    </location>
</feature>
<protein>
    <submittedName>
        <fullName evidence="4">Group 4 capsule polysaccharide formation lipoprotein gfcB</fullName>
    </submittedName>
</protein>
<dbReference type="SUPFAM" id="SSF159270">
    <property type="entry name" value="YmcC-like"/>
    <property type="match status" value="1"/>
</dbReference>
<dbReference type="Pfam" id="PF06251">
    <property type="entry name" value="Caps_syn_GfcC_C"/>
    <property type="match status" value="1"/>
</dbReference>
<organism evidence="4 5">
    <name type="scientific">Pseudidiomarina woesei</name>
    <dbReference type="NCBI Taxonomy" id="1381080"/>
    <lineage>
        <taxon>Bacteria</taxon>
        <taxon>Pseudomonadati</taxon>
        <taxon>Pseudomonadota</taxon>
        <taxon>Gammaproteobacteria</taxon>
        <taxon>Alteromonadales</taxon>
        <taxon>Idiomarinaceae</taxon>
        <taxon>Pseudidiomarina</taxon>
    </lineage>
</organism>
<dbReference type="AlphaFoldDB" id="A0A0K6H635"/>
<name>A0A0K6H635_9GAMM</name>
<dbReference type="Pfam" id="PF11102">
    <property type="entry name" value="YjbF"/>
    <property type="match status" value="1"/>
</dbReference>
<evidence type="ECO:0000256" key="2">
    <source>
        <dbReference type="SAM" id="SignalP"/>
    </source>
</evidence>
<dbReference type="InterPro" id="IPR021308">
    <property type="entry name" value="GfcB"/>
</dbReference>
<keyword evidence="2" id="KW-0732">Signal</keyword>
<feature type="domain" description="Capsule biosynthesis GfcC-like C-terminal" evidence="3">
    <location>
        <begin position="470"/>
        <end position="532"/>
    </location>
</feature>
<reference evidence="5" key="1">
    <citation type="submission" date="2015-08" db="EMBL/GenBank/DDBJ databases">
        <authorList>
            <person name="Varghese N."/>
        </authorList>
    </citation>
    <scope>NUCLEOTIDE SEQUENCE [LARGE SCALE GENOMIC DNA]</scope>
    <source>
        <strain evidence="5">DSM 27808</strain>
    </source>
</reference>
<feature type="signal peptide" evidence="2">
    <location>
        <begin position="1"/>
        <end position="30"/>
    </location>
</feature>
<dbReference type="InterPro" id="IPR023373">
    <property type="entry name" value="YmcC_sf"/>
</dbReference>
<feature type="compositionally biased region" description="Low complexity" evidence="1">
    <location>
        <begin position="36"/>
        <end position="50"/>
    </location>
</feature>
<dbReference type="RefSeq" id="WP_055439155.1">
    <property type="nucleotide sequence ID" value="NZ_CYHB01000004.1"/>
</dbReference>
<evidence type="ECO:0000259" key="3">
    <source>
        <dbReference type="Pfam" id="PF06251"/>
    </source>
</evidence>
<dbReference type="PROSITE" id="PS51257">
    <property type="entry name" value="PROKAR_LIPOPROTEIN"/>
    <property type="match status" value="1"/>
</dbReference>
<dbReference type="OrthoDB" id="6240989at2"/>
<evidence type="ECO:0000313" key="5">
    <source>
        <dbReference type="Proteomes" id="UP000182598"/>
    </source>
</evidence>
<dbReference type="Gene3D" id="2.40.360.10">
    <property type="entry name" value="YmcC-like"/>
    <property type="match status" value="1"/>
</dbReference>
<accession>A0A0K6H635</accession>